<dbReference type="Pfam" id="PF14226">
    <property type="entry name" value="DIOX_N"/>
    <property type="match status" value="1"/>
</dbReference>
<dbReference type="InterPro" id="IPR050231">
    <property type="entry name" value="Iron_ascorbate_oxido_reductase"/>
</dbReference>
<organism evidence="5">
    <name type="scientific">Fagus sylvatica</name>
    <name type="common">Beechnut</name>
    <dbReference type="NCBI Taxonomy" id="28930"/>
    <lineage>
        <taxon>Eukaryota</taxon>
        <taxon>Viridiplantae</taxon>
        <taxon>Streptophyta</taxon>
        <taxon>Embryophyta</taxon>
        <taxon>Tracheophyta</taxon>
        <taxon>Spermatophyta</taxon>
        <taxon>Magnoliopsida</taxon>
        <taxon>eudicotyledons</taxon>
        <taxon>Gunneridae</taxon>
        <taxon>Pentapetalae</taxon>
        <taxon>rosids</taxon>
        <taxon>fabids</taxon>
        <taxon>Fagales</taxon>
        <taxon>Fagaceae</taxon>
        <taxon>Fagus</taxon>
    </lineage>
</organism>
<dbReference type="EMBL" id="OIVN01001160">
    <property type="protein sequence ID" value="SPC90600.1"/>
    <property type="molecule type" value="Genomic_DNA"/>
</dbReference>
<sequence>MGRQALSKIPVIDFSSEDLKPGTSSWLSTRKAVCHALEEQGCFVAEVGNKISLEHHNKIFGTIGELFELPTETKMQNTHDKPYRGYINVRSVHESMGIDNATSLEDTQKFTNLMWPNGNDHFCESADLYAKIMAELDQTVTRMVFENYSVEKYYDSNIASTGYVVRFGKYKEHQNYDSKKGFPAHTDKSFTSIVQQYHANTLEVQTRDGEWAGFDSTPSSFVYMVGDAFQWLGYVNGSSSSLLKPSEALDPSWRSFHGTELGSDLEQAWSNDRLRPGKHRIMMNGKKTIHFLALFTFNEGTIHVPEELVDEEHPLQYKPFDHIEYVRSEKGHGTENPIKVYCGV</sequence>
<dbReference type="GO" id="GO:0046872">
    <property type="term" value="F:metal ion binding"/>
    <property type="evidence" value="ECO:0007669"/>
    <property type="project" value="UniProtKB-KW"/>
</dbReference>
<accession>A0A2N9FU26</accession>
<dbReference type="EMBL" id="OIVN01004000">
    <property type="protein sequence ID" value="SPD14820.1"/>
    <property type="molecule type" value="Genomic_DNA"/>
</dbReference>
<feature type="domain" description="Isopenicillin N synthase-like Fe(2+) 2OG dioxygenase" evidence="3">
    <location>
        <begin position="164"/>
        <end position="232"/>
    </location>
</feature>
<feature type="domain" description="Non-haem dioxygenase N-terminal" evidence="4">
    <location>
        <begin position="9"/>
        <end position="100"/>
    </location>
</feature>
<dbReference type="Gene3D" id="2.60.120.330">
    <property type="entry name" value="B-lactam Antibiotic, Isopenicillin N Synthase, Chain"/>
    <property type="match status" value="1"/>
</dbReference>
<dbReference type="InterPro" id="IPR026992">
    <property type="entry name" value="DIOX_N"/>
</dbReference>
<evidence type="ECO:0000259" key="3">
    <source>
        <dbReference type="Pfam" id="PF03171"/>
    </source>
</evidence>
<dbReference type="PANTHER" id="PTHR47990">
    <property type="entry name" value="2-OXOGLUTARATE (2OG) AND FE(II)-DEPENDENT OXYGENASE SUPERFAMILY PROTEIN-RELATED"/>
    <property type="match status" value="1"/>
</dbReference>
<dbReference type="InterPro" id="IPR044861">
    <property type="entry name" value="IPNS-like_FE2OG_OXY"/>
</dbReference>
<keyword evidence="2" id="KW-0408">Iron</keyword>
<evidence type="ECO:0008006" key="7">
    <source>
        <dbReference type="Google" id="ProtNLM"/>
    </source>
</evidence>
<evidence type="ECO:0000259" key="4">
    <source>
        <dbReference type="Pfam" id="PF14226"/>
    </source>
</evidence>
<dbReference type="Pfam" id="PF03171">
    <property type="entry name" value="2OG-FeII_Oxy"/>
    <property type="match status" value="1"/>
</dbReference>
<proteinExistence type="predicted"/>
<name>A0A2N9FU26_FAGSY</name>
<dbReference type="SUPFAM" id="SSF51197">
    <property type="entry name" value="Clavaminate synthase-like"/>
    <property type="match status" value="2"/>
</dbReference>
<dbReference type="AlphaFoldDB" id="A0A2N9FU26"/>
<reference evidence="5" key="1">
    <citation type="submission" date="2018-02" db="EMBL/GenBank/DDBJ databases">
        <authorList>
            <person name="Cohen D.B."/>
            <person name="Kent A.D."/>
        </authorList>
    </citation>
    <scope>NUCLEOTIDE SEQUENCE</scope>
</reference>
<evidence type="ECO:0000256" key="2">
    <source>
        <dbReference type="ARBA" id="ARBA00023004"/>
    </source>
</evidence>
<evidence type="ECO:0000313" key="5">
    <source>
        <dbReference type="EMBL" id="SPC90600.1"/>
    </source>
</evidence>
<dbReference type="InterPro" id="IPR027443">
    <property type="entry name" value="IPNS-like_sf"/>
</dbReference>
<keyword evidence="1" id="KW-0479">Metal-binding</keyword>
<protein>
    <recommendedName>
        <fullName evidence="7">Fe2OG dioxygenase domain-containing protein</fullName>
    </recommendedName>
</protein>
<evidence type="ECO:0000313" key="6">
    <source>
        <dbReference type="EMBL" id="SPD14820.1"/>
    </source>
</evidence>
<gene>
    <name evidence="5" type="ORF">FSB_LOCUS18482</name>
    <name evidence="6" type="ORF">FSB_LOCUS42702</name>
</gene>
<evidence type="ECO:0000256" key="1">
    <source>
        <dbReference type="ARBA" id="ARBA00022723"/>
    </source>
</evidence>